<dbReference type="InterPro" id="IPR011044">
    <property type="entry name" value="Quino_amine_DH_bsu"/>
</dbReference>
<accession>A0A645H4W0</accession>
<dbReference type="EMBL" id="VSSQ01086050">
    <property type="protein sequence ID" value="MPN33516.1"/>
    <property type="molecule type" value="Genomic_DNA"/>
</dbReference>
<protein>
    <recommendedName>
        <fullName evidence="2">Anaphase-promoting complex subunit 4 WD40 domain-containing protein</fullName>
    </recommendedName>
</protein>
<gene>
    <name evidence="1" type="ORF">SDC9_181004</name>
</gene>
<evidence type="ECO:0008006" key="2">
    <source>
        <dbReference type="Google" id="ProtNLM"/>
    </source>
</evidence>
<evidence type="ECO:0000313" key="1">
    <source>
        <dbReference type="EMBL" id="MPN33516.1"/>
    </source>
</evidence>
<sequence length="100" mass="11259">MREWDAQTGECLFTYPLGVGRGVAIALSPDGRMVLAQGNNINAELWDLQERKKLQSFRTAAGTIKYAFFNQDGSQVMLYATDKGGAWLYALDWEYEFPGQ</sequence>
<dbReference type="InterPro" id="IPR015943">
    <property type="entry name" value="WD40/YVTN_repeat-like_dom_sf"/>
</dbReference>
<dbReference type="AlphaFoldDB" id="A0A645H4W0"/>
<reference evidence="1" key="1">
    <citation type="submission" date="2019-08" db="EMBL/GenBank/DDBJ databases">
        <authorList>
            <person name="Kucharzyk K."/>
            <person name="Murdoch R.W."/>
            <person name="Higgins S."/>
            <person name="Loffler F."/>
        </authorList>
    </citation>
    <scope>NUCLEOTIDE SEQUENCE</scope>
</reference>
<dbReference type="Gene3D" id="2.130.10.10">
    <property type="entry name" value="YVTN repeat-like/Quinoprotein amine dehydrogenase"/>
    <property type="match status" value="1"/>
</dbReference>
<organism evidence="1">
    <name type="scientific">bioreactor metagenome</name>
    <dbReference type="NCBI Taxonomy" id="1076179"/>
    <lineage>
        <taxon>unclassified sequences</taxon>
        <taxon>metagenomes</taxon>
        <taxon>ecological metagenomes</taxon>
    </lineage>
</organism>
<proteinExistence type="predicted"/>
<name>A0A645H4W0_9ZZZZ</name>
<dbReference type="SUPFAM" id="SSF50969">
    <property type="entry name" value="YVTN repeat-like/Quinoprotein amine dehydrogenase"/>
    <property type="match status" value="1"/>
</dbReference>
<comment type="caution">
    <text evidence="1">The sequence shown here is derived from an EMBL/GenBank/DDBJ whole genome shotgun (WGS) entry which is preliminary data.</text>
</comment>